<keyword evidence="7" id="KW-1185">Reference proteome</keyword>
<evidence type="ECO:0000256" key="1">
    <source>
        <dbReference type="ARBA" id="ARBA00004496"/>
    </source>
</evidence>
<dbReference type="PANTHER" id="PTHR21107:SF2">
    <property type="entry name" value="CYTOCHROME C OXIDASE ASSEMBLY PROTEIN COX19"/>
    <property type="match status" value="1"/>
</dbReference>
<name>A0A6P8J8S1_DROMA</name>
<evidence type="ECO:0000313" key="7">
    <source>
        <dbReference type="Proteomes" id="UP000515162"/>
    </source>
</evidence>
<organism evidence="7 8">
    <name type="scientific">Drosophila mauritiana</name>
    <name type="common">Fruit fly</name>
    <dbReference type="NCBI Taxonomy" id="7226"/>
    <lineage>
        <taxon>Eukaryota</taxon>
        <taxon>Metazoa</taxon>
        <taxon>Ecdysozoa</taxon>
        <taxon>Arthropoda</taxon>
        <taxon>Hexapoda</taxon>
        <taxon>Insecta</taxon>
        <taxon>Pterygota</taxon>
        <taxon>Neoptera</taxon>
        <taxon>Endopterygota</taxon>
        <taxon>Diptera</taxon>
        <taxon>Brachycera</taxon>
        <taxon>Muscomorpha</taxon>
        <taxon>Ephydroidea</taxon>
        <taxon>Drosophilidae</taxon>
        <taxon>Drosophila</taxon>
        <taxon>Sophophora</taxon>
    </lineage>
</organism>
<sequence length="94" mass="10932">MTSQIYSQKKFVPTPPERGSFPLDHEGLCKKQFLLYASCLRKNAQDTSQCRQDAQNYLACRMDNNLMEKTEWSKLGFHDQSSKTDQKAPEEQKQ</sequence>
<dbReference type="PANTHER" id="PTHR21107">
    <property type="entry name" value="CYTOCHROME C OXIDASE ASSEMBLY PROTEIN COX19"/>
    <property type="match status" value="1"/>
</dbReference>
<dbReference type="Pfam" id="PF06747">
    <property type="entry name" value="CHCH"/>
    <property type="match status" value="1"/>
</dbReference>
<keyword evidence="2" id="KW-0963">Cytoplasm</keyword>
<reference evidence="8" key="1">
    <citation type="submission" date="2025-08" db="UniProtKB">
        <authorList>
            <consortium name="RefSeq"/>
        </authorList>
    </citation>
    <scope>IDENTIFICATION</scope>
    <source>
        <strain evidence="8">Mau12</strain>
        <tissue evidence="8">Whole Body</tissue>
    </source>
</reference>
<gene>
    <name evidence="8" type="primary">LOC117135800</name>
</gene>
<feature type="region of interest" description="Disordered" evidence="5">
    <location>
        <begin position="1"/>
        <end position="23"/>
    </location>
</feature>
<dbReference type="Proteomes" id="UP000515162">
    <property type="component" value="Chromosome 2R"/>
</dbReference>
<evidence type="ECO:0000313" key="8">
    <source>
        <dbReference type="RefSeq" id="XP_033152187.1"/>
    </source>
</evidence>
<feature type="domain" description="CHCH" evidence="6">
    <location>
        <begin position="29"/>
        <end position="62"/>
    </location>
</feature>
<evidence type="ECO:0000256" key="3">
    <source>
        <dbReference type="ARBA" id="ARBA00023157"/>
    </source>
</evidence>
<comment type="subcellular location">
    <subcellularLocation>
        <location evidence="1">Cytoplasm</location>
    </subcellularLocation>
</comment>
<dbReference type="GO" id="GO:0033617">
    <property type="term" value="P:mitochondrial respiratory chain complex IV assembly"/>
    <property type="evidence" value="ECO:0007669"/>
    <property type="project" value="TreeGrafter"/>
</dbReference>
<proteinExistence type="inferred from homology"/>
<dbReference type="InterPro" id="IPR051383">
    <property type="entry name" value="COX19"/>
</dbReference>
<dbReference type="InterPro" id="IPR010625">
    <property type="entry name" value="CHCH"/>
</dbReference>
<evidence type="ECO:0000256" key="4">
    <source>
        <dbReference type="ARBA" id="ARBA00038223"/>
    </source>
</evidence>
<evidence type="ECO:0000259" key="6">
    <source>
        <dbReference type="Pfam" id="PF06747"/>
    </source>
</evidence>
<dbReference type="RefSeq" id="XP_033152187.1">
    <property type="nucleotide sequence ID" value="XM_033296296.1"/>
</dbReference>
<evidence type="ECO:0000256" key="2">
    <source>
        <dbReference type="ARBA" id="ARBA00022490"/>
    </source>
</evidence>
<dbReference type="AlphaFoldDB" id="A0A6P8J8S1"/>
<feature type="region of interest" description="Disordered" evidence="5">
    <location>
        <begin position="71"/>
        <end position="94"/>
    </location>
</feature>
<comment type="similarity">
    <text evidence="4">Belongs to the COX19 family.</text>
</comment>
<protein>
    <submittedName>
        <fullName evidence="8">Cytochrome c oxidase assembly protein COX19</fullName>
    </submittedName>
</protein>
<accession>A0A6P8J8S1</accession>
<dbReference type="GeneID" id="117135800"/>
<evidence type="ECO:0000256" key="5">
    <source>
        <dbReference type="SAM" id="MobiDB-lite"/>
    </source>
</evidence>
<keyword evidence="3" id="KW-1015">Disulfide bond</keyword>
<dbReference type="GO" id="GO:0005758">
    <property type="term" value="C:mitochondrial intermembrane space"/>
    <property type="evidence" value="ECO:0007669"/>
    <property type="project" value="TreeGrafter"/>
</dbReference>